<protein>
    <recommendedName>
        <fullName evidence="7">DNA mismatch repair protein S5 domain-containing protein</fullName>
    </recommendedName>
</protein>
<dbReference type="InterPro" id="IPR036770">
    <property type="entry name" value="Ankyrin_rpt-contain_sf"/>
</dbReference>
<comment type="subcellular location">
    <subcellularLocation>
        <location evidence="1">Nucleus</location>
    </subcellularLocation>
</comment>
<dbReference type="NCBIfam" id="TIGR00585">
    <property type="entry name" value="mutl"/>
    <property type="match status" value="1"/>
</dbReference>
<dbReference type="Pfam" id="PF13589">
    <property type="entry name" value="HATPase_c_3"/>
    <property type="match status" value="1"/>
</dbReference>
<gene>
    <name evidence="8" type="ORF">AWZ03_002409</name>
</gene>
<dbReference type="FunFam" id="3.30.565.10:FF:000109">
    <property type="entry name" value="Related to MLH1-DNA mismatch repair protein"/>
    <property type="match status" value="1"/>
</dbReference>
<name>A0A484BQD9_DRONA</name>
<evidence type="ECO:0000256" key="2">
    <source>
        <dbReference type="ARBA" id="ARBA00006082"/>
    </source>
</evidence>
<dbReference type="InterPro" id="IPR032189">
    <property type="entry name" value="Mlh1_C"/>
</dbReference>
<dbReference type="InterPro" id="IPR020568">
    <property type="entry name" value="Ribosomal_Su5_D2-typ_SF"/>
</dbReference>
<dbReference type="SMART" id="SM00248">
    <property type="entry name" value="ANK"/>
    <property type="match status" value="4"/>
</dbReference>
<dbReference type="Proteomes" id="UP000295192">
    <property type="component" value="Unassembled WGS sequence"/>
</dbReference>
<comment type="caution">
    <text evidence="8">The sequence shown here is derived from an EMBL/GenBank/DDBJ whole genome shotgun (WGS) entry which is preliminary data.</text>
</comment>
<dbReference type="Pfam" id="PF01119">
    <property type="entry name" value="DNA_mis_repair"/>
    <property type="match status" value="1"/>
</dbReference>
<dbReference type="GO" id="GO:0032389">
    <property type="term" value="C:MutLalpha complex"/>
    <property type="evidence" value="ECO:0007669"/>
    <property type="project" value="TreeGrafter"/>
</dbReference>
<dbReference type="SUPFAM" id="SSF47769">
    <property type="entry name" value="SAM/Pointed domain"/>
    <property type="match status" value="1"/>
</dbReference>
<dbReference type="EMBL" id="LSRL02000011">
    <property type="protein sequence ID" value="TDG51046.1"/>
    <property type="molecule type" value="Genomic_DNA"/>
</dbReference>
<dbReference type="InterPro" id="IPR002110">
    <property type="entry name" value="Ankyrin_rpt"/>
</dbReference>
<keyword evidence="9" id="KW-1185">Reference proteome</keyword>
<evidence type="ECO:0000256" key="6">
    <source>
        <dbReference type="PROSITE-ProRule" id="PRU00023"/>
    </source>
</evidence>
<accession>A0A484BQD9</accession>
<dbReference type="PROSITE" id="PS50088">
    <property type="entry name" value="ANK_REPEAT"/>
    <property type="match status" value="1"/>
</dbReference>
<feature type="domain" description="DNA mismatch repair protein S5" evidence="7">
    <location>
        <begin position="661"/>
        <end position="780"/>
    </location>
</feature>
<evidence type="ECO:0000256" key="1">
    <source>
        <dbReference type="ARBA" id="ARBA00004123"/>
    </source>
</evidence>
<keyword evidence="3" id="KW-0227">DNA damage</keyword>
<evidence type="ECO:0000256" key="5">
    <source>
        <dbReference type="ARBA" id="ARBA00023242"/>
    </source>
</evidence>
<dbReference type="InterPro" id="IPR014762">
    <property type="entry name" value="DNA_mismatch_repair_CS"/>
</dbReference>
<dbReference type="PROSITE" id="PS00058">
    <property type="entry name" value="DNA_MISMATCH_REPAIR_1"/>
    <property type="match status" value="1"/>
</dbReference>
<keyword evidence="4" id="KW-0234">DNA repair</keyword>
<dbReference type="SUPFAM" id="SSF54211">
    <property type="entry name" value="Ribosomal protein S5 domain 2-like"/>
    <property type="match status" value="1"/>
</dbReference>
<dbReference type="InterPro" id="IPR038973">
    <property type="entry name" value="MutL/Mlh/Pms-like"/>
</dbReference>
<comment type="similarity">
    <text evidence="2">Belongs to the DNA mismatch repair MutL/HexB family.</text>
</comment>
<dbReference type="Gene3D" id="1.10.150.50">
    <property type="entry name" value="Transcription Factor, Ets-1"/>
    <property type="match status" value="1"/>
</dbReference>
<dbReference type="InterPro" id="IPR013761">
    <property type="entry name" value="SAM/pointed_sf"/>
</dbReference>
<proteinExistence type="inferred from homology"/>
<dbReference type="FunFam" id="3.30.230.10:FF:000014">
    <property type="entry name" value="DNA mismatch repair protein Mlh1"/>
    <property type="match status" value="1"/>
</dbReference>
<dbReference type="CDD" id="cd03483">
    <property type="entry name" value="MutL_Trans_MLH1"/>
    <property type="match status" value="1"/>
</dbReference>
<dbReference type="Gene3D" id="3.30.230.10">
    <property type="match status" value="1"/>
</dbReference>
<dbReference type="Gene3D" id="3.30.565.10">
    <property type="entry name" value="Histidine kinase-like ATPase, C-terminal domain"/>
    <property type="match status" value="1"/>
</dbReference>
<dbReference type="InterPro" id="IPR036890">
    <property type="entry name" value="HATPase_C_sf"/>
</dbReference>
<dbReference type="OMA" id="MIACCEG"/>
<sequence>MTETLTYGPPLDTDDSDCSSYDGFYFAEPLKREKRAPCVPPQQLLYEALMEGNLQLMREHIDALKFPVDGILPGGLTMLMSACREGHYEVAEYLVNELGANVNKHVDSKMPLMFACDCYANDAHVAEQLVRLLLSKRAVINVSDKYGITPFMLACRRGYTNVVRLLIDEISFDATDNQGCTPIFHAIENNHRDIVKILVDAGINTNLANNKGYTPKQVAEFHGFYDLLELLPPDPAPAYIVPNNYICYNTLRDHVPRIFLKTDCPEYFQELASILKTLEMSNMLEHFAKARISLAEFLIMDDKRLRDIGIKFPIYRNKILKGLLDFHLHHWSTKSIARVKKDGMDNFYEILMITANHLQHLVIIQASIRYVMQNQLNGKLGQPSEMQLSSLQSNLRAYRGVLDDLTKTVKYLGSFSPSQNLLYIDYNEVLAERKRRKFVYNARTFGAMLEPGIIKKLDEVVVNRIAAGEIIQRPANALKELLENSLDAKSSHIQVNVKSGGLKLLQIQDNGTGIRKEDLSIVCERFTTSKLSKFEDLTEIATFGFRGEALASISHVAHLSIQTKTASERCGYKATYADGKLLAPPKPCAGNQGTIITIEHLFYTMPQRRQALKSPAEEFQKISDVLAKYAVHNPHVGFVLRKQGDQPSIKTQACSSRTENIRAIYGAAVAKELMEFSHKDEMFKFELECQLTQVNYSAKKSTLLLFINHRLVESSALKTALDTVYATYLPRGQHPFVYMSLMLPPQNLDVNVHPTKHEVHFLYQDEIIERIKQQVEAKLLGSNSTRSFYKQLKLPGTVDLEATQPLDKTQRIYEKDMVRTDATEQKLEKFFKALEKTDSGLSSSSNETQSQEESFRVTAARKSKEVRLTSVLNMQQSVERQCQVSLRSIFKQLVYVGCVDERHALFQHETRLYMCDTFALSEELYYQRLIYEFQNCPEVRVVPPLPLQQLLLIALDSRAAGWVPEDGDKTELADNAVAILQEMAPLMREYFSLRISEQGCLESLPALLPQHVPSRAQLPVYLLRLATEVEWSEETQCFETFCRETARYYAQLDWQDDGDMRSQHWYMEHVLFPGFKKYLLPPARLKKHLYELTSLPTLYKVFERC</sequence>
<dbReference type="GO" id="GO:0006298">
    <property type="term" value="P:mismatch repair"/>
    <property type="evidence" value="ECO:0007669"/>
    <property type="project" value="InterPro"/>
</dbReference>
<dbReference type="SMART" id="SM01340">
    <property type="entry name" value="DNA_mis_repair"/>
    <property type="match status" value="1"/>
</dbReference>
<organism evidence="8 9">
    <name type="scientific">Drosophila navojoa</name>
    <name type="common">Fruit fly</name>
    <dbReference type="NCBI Taxonomy" id="7232"/>
    <lineage>
        <taxon>Eukaryota</taxon>
        <taxon>Metazoa</taxon>
        <taxon>Ecdysozoa</taxon>
        <taxon>Arthropoda</taxon>
        <taxon>Hexapoda</taxon>
        <taxon>Insecta</taxon>
        <taxon>Pterygota</taxon>
        <taxon>Neoptera</taxon>
        <taxon>Endopterygota</taxon>
        <taxon>Diptera</taxon>
        <taxon>Brachycera</taxon>
        <taxon>Muscomorpha</taxon>
        <taxon>Ephydroidea</taxon>
        <taxon>Drosophilidae</taxon>
        <taxon>Drosophila</taxon>
    </lineage>
</organism>
<dbReference type="STRING" id="7232.A0A484BQD9"/>
<evidence type="ECO:0000256" key="4">
    <source>
        <dbReference type="ARBA" id="ARBA00023204"/>
    </source>
</evidence>
<dbReference type="GO" id="GO:0005524">
    <property type="term" value="F:ATP binding"/>
    <property type="evidence" value="ECO:0007669"/>
    <property type="project" value="InterPro"/>
</dbReference>
<dbReference type="Pfam" id="PF12796">
    <property type="entry name" value="Ank_2"/>
    <property type="match status" value="1"/>
</dbReference>
<evidence type="ECO:0000313" key="9">
    <source>
        <dbReference type="Proteomes" id="UP000295192"/>
    </source>
</evidence>
<dbReference type="Gene3D" id="1.25.40.20">
    <property type="entry name" value="Ankyrin repeat-containing domain"/>
    <property type="match status" value="2"/>
</dbReference>
<dbReference type="InterPro" id="IPR013507">
    <property type="entry name" value="DNA_mismatch_S5_2-like"/>
</dbReference>
<feature type="repeat" description="ANK" evidence="6">
    <location>
        <begin position="178"/>
        <end position="210"/>
    </location>
</feature>
<dbReference type="Pfam" id="PF16413">
    <property type="entry name" value="Mlh1_C"/>
    <property type="match status" value="1"/>
</dbReference>
<reference evidence="8 9" key="1">
    <citation type="journal article" date="2019" name="J. Hered.">
        <title>An Improved Genome Assembly for Drosophila navojoa, the Basal Species in the mojavensis Cluster.</title>
        <authorList>
            <person name="Vanderlinde T."/>
            <person name="Dupim E.G."/>
            <person name="Nazario-Yepiz N.O."/>
            <person name="Carvalho A.B."/>
        </authorList>
    </citation>
    <scope>NUCLEOTIDE SEQUENCE [LARGE SCALE GENOMIC DNA]</scope>
    <source>
        <strain evidence="8">Navoj_Jal97</strain>
        <tissue evidence="8">Whole organism</tissue>
    </source>
</reference>
<evidence type="ECO:0000259" key="7">
    <source>
        <dbReference type="SMART" id="SM01340"/>
    </source>
</evidence>
<dbReference type="AlphaFoldDB" id="A0A484BQD9"/>
<dbReference type="GO" id="GO:0140664">
    <property type="term" value="F:ATP-dependent DNA damage sensor activity"/>
    <property type="evidence" value="ECO:0007669"/>
    <property type="project" value="InterPro"/>
</dbReference>
<dbReference type="InterPro" id="IPR014721">
    <property type="entry name" value="Ribsml_uS5_D2-typ_fold_subgr"/>
</dbReference>
<evidence type="ECO:0000256" key="3">
    <source>
        <dbReference type="ARBA" id="ARBA00022763"/>
    </source>
</evidence>
<dbReference type="SUPFAM" id="SSF55874">
    <property type="entry name" value="ATPase domain of HSP90 chaperone/DNA topoisomerase II/histidine kinase"/>
    <property type="match status" value="1"/>
</dbReference>
<dbReference type="CDD" id="cd09487">
    <property type="entry name" value="SAM_superfamily"/>
    <property type="match status" value="1"/>
</dbReference>
<dbReference type="SUPFAM" id="SSF48403">
    <property type="entry name" value="Ankyrin repeat"/>
    <property type="match status" value="1"/>
</dbReference>
<dbReference type="OrthoDB" id="10263226at2759"/>
<dbReference type="CDD" id="cd16926">
    <property type="entry name" value="HATPase_MutL-MLH-PMS-like"/>
    <property type="match status" value="1"/>
</dbReference>
<dbReference type="InterPro" id="IPR002099">
    <property type="entry name" value="MutL/Mlh/PMS"/>
</dbReference>
<keyword evidence="6" id="KW-0040">ANK repeat</keyword>
<evidence type="ECO:0000313" key="8">
    <source>
        <dbReference type="EMBL" id="TDG51046.1"/>
    </source>
</evidence>
<keyword evidence="5" id="KW-0539">Nucleus</keyword>
<dbReference type="PANTHER" id="PTHR10073:SF12">
    <property type="entry name" value="DNA MISMATCH REPAIR PROTEIN MLH1"/>
    <property type="match status" value="1"/>
</dbReference>
<dbReference type="GO" id="GO:0016887">
    <property type="term" value="F:ATP hydrolysis activity"/>
    <property type="evidence" value="ECO:0007669"/>
    <property type="project" value="InterPro"/>
</dbReference>
<dbReference type="PROSITE" id="PS50297">
    <property type="entry name" value="ANK_REP_REGION"/>
    <property type="match status" value="1"/>
</dbReference>
<dbReference type="Pfam" id="PF00023">
    <property type="entry name" value="Ank"/>
    <property type="match status" value="1"/>
</dbReference>
<dbReference type="GO" id="GO:0030983">
    <property type="term" value="F:mismatched DNA binding"/>
    <property type="evidence" value="ECO:0007669"/>
    <property type="project" value="InterPro"/>
</dbReference>
<dbReference type="PANTHER" id="PTHR10073">
    <property type="entry name" value="DNA MISMATCH REPAIR PROTEIN MLH, PMS, MUTL"/>
    <property type="match status" value="1"/>
</dbReference>